<dbReference type="NCBIfam" id="TIGR00065">
    <property type="entry name" value="ftsZ"/>
    <property type="match status" value="1"/>
</dbReference>
<feature type="binding site" evidence="4">
    <location>
        <begin position="108"/>
        <end position="110"/>
    </location>
    <ligand>
        <name>GTP</name>
        <dbReference type="ChEBI" id="CHEBI:37565"/>
    </ligand>
</feature>
<dbReference type="InterPro" id="IPR020805">
    <property type="entry name" value="Cell_div_FtsZ_CS"/>
</dbReference>
<feature type="region of interest" description="Disordered" evidence="6">
    <location>
        <begin position="327"/>
        <end position="407"/>
    </location>
</feature>
<dbReference type="GO" id="GO:0000917">
    <property type="term" value="P:division septum assembly"/>
    <property type="evidence" value="ECO:0007669"/>
    <property type="project" value="UniProtKB-KW"/>
</dbReference>
<comment type="caution">
    <text evidence="9">The sequence shown here is derived from an EMBL/GenBank/DDBJ whole genome shotgun (WGS) entry which is preliminary data.</text>
</comment>
<dbReference type="CDD" id="cd02201">
    <property type="entry name" value="FtsZ_type1"/>
    <property type="match status" value="1"/>
</dbReference>
<dbReference type="InterPro" id="IPR018316">
    <property type="entry name" value="Tubulin/FtsZ_2-layer-sand-dom"/>
</dbReference>
<gene>
    <name evidence="4" type="primary">ftsZ</name>
    <name evidence="9" type="ORF">US86_C0001G0079</name>
</gene>
<evidence type="ECO:0000256" key="6">
    <source>
        <dbReference type="SAM" id="MobiDB-lite"/>
    </source>
</evidence>
<dbReference type="GO" id="GO:0043093">
    <property type="term" value="P:FtsZ-dependent cytokinesis"/>
    <property type="evidence" value="ECO:0007669"/>
    <property type="project" value="UniProtKB-UniRule"/>
</dbReference>
<feature type="binding site" evidence="4">
    <location>
        <position position="139"/>
    </location>
    <ligand>
        <name>GTP</name>
        <dbReference type="ChEBI" id="CHEBI:37565"/>
    </ligand>
</feature>
<feature type="binding site" evidence="4">
    <location>
        <position position="143"/>
    </location>
    <ligand>
        <name>GTP</name>
        <dbReference type="ChEBI" id="CHEBI:37565"/>
    </ligand>
</feature>
<dbReference type="GO" id="GO:0003924">
    <property type="term" value="F:GTPase activity"/>
    <property type="evidence" value="ECO:0007669"/>
    <property type="project" value="UniProtKB-UniRule"/>
</dbReference>
<keyword evidence="3 4" id="KW-0342">GTP-binding</keyword>
<feature type="compositionally biased region" description="Low complexity" evidence="6">
    <location>
        <begin position="331"/>
        <end position="345"/>
    </location>
</feature>
<dbReference type="GO" id="GO:0005737">
    <property type="term" value="C:cytoplasm"/>
    <property type="evidence" value="ECO:0007669"/>
    <property type="project" value="UniProtKB-SubCell"/>
</dbReference>
<dbReference type="InterPro" id="IPR008280">
    <property type="entry name" value="Tub_FtsZ_C"/>
</dbReference>
<evidence type="ECO:0000259" key="7">
    <source>
        <dbReference type="SMART" id="SM00864"/>
    </source>
</evidence>
<dbReference type="InterPro" id="IPR036525">
    <property type="entry name" value="Tubulin/FtsZ_GTPase_sf"/>
</dbReference>
<evidence type="ECO:0000313" key="9">
    <source>
        <dbReference type="EMBL" id="KKQ67152.1"/>
    </source>
</evidence>
<comment type="subcellular location">
    <subcellularLocation>
        <location evidence="4">Cytoplasm</location>
    </subcellularLocation>
    <text evidence="4">Assembles at midcell at the inner surface of the cytoplasmic membrane.</text>
</comment>
<keyword evidence="4" id="KW-0717">Septation</keyword>
<dbReference type="PANTHER" id="PTHR30314:SF3">
    <property type="entry name" value="MITOCHONDRIAL DIVISION PROTEIN FSZA"/>
    <property type="match status" value="1"/>
</dbReference>
<dbReference type="EMBL" id="LBUP01000001">
    <property type="protein sequence ID" value="KKQ67152.1"/>
    <property type="molecule type" value="Genomic_DNA"/>
</dbReference>
<feature type="compositionally biased region" description="Acidic residues" evidence="6">
    <location>
        <begin position="389"/>
        <end position="398"/>
    </location>
</feature>
<feature type="domain" description="Tubulin/FtsZ 2-layer sandwich" evidence="8">
    <location>
        <begin position="207"/>
        <end position="324"/>
    </location>
</feature>
<dbReference type="HAMAP" id="MF_00909">
    <property type="entry name" value="FtsZ"/>
    <property type="match status" value="1"/>
</dbReference>
<reference evidence="9 10" key="1">
    <citation type="journal article" date="2015" name="Nature">
        <title>rRNA introns, odd ribosomes, and small enigmatic genomes across a large radiation of phyla.</title>
        <authorList>
            <person name="Brown C.T."/>
            <person name="Hug L.A."/>
            <person name="Thomas B.C."/>
            <person name="Sharon I."/>
            <person name="Castelle C.J."/>
            <person name="Singh A."/>
            <person name="Wilkins M.J."/>
            <person name="Williams K.H."/>
            <person name="Banfield J.F."/>
        </authorList>
    </citation>
    <scope>NUCLEOTIDE SEQUENCE [LARGE SCALE GENOMIC DNA]</scope>
</reference>
<evidence type="ECO:0000313" key="10">
    <source>
        <dbReference type="Proteomes" id="UP000034235"/>
    </source>
</evidence>
<dbReference type="SMART" id="SM00865">
    <property type="entry name" value="Tubulin_C"/>
    <property type="match status" value="1"/>
</dbReference>
<comment type="function">
    <text evidence="4">Essential cell division protein that forms a contractile ring structure (Z ring) at the future cell division site. The regulation of the ring assembly controls the timing and the location of cell division. One of the functions of the FtsZ ring is to recruit other cell division proteins to the septum to produce a new cell wall between the dividing cells. Binds GTP and shows GTPase activity.</text>
</comment>
<comment type="subunit">
    <text evidence="4">Homodimer. Polymerizes to form a dynamic ring structure in a strictly GTP-dependent manner. Interacts directly with several other division proteins.</text>
</comment>
<dbReference type="GO" id="GO:0005525">
    <property type="term" value="F:GTP binding"/>
    <property type="evidence" value="ECO:0007669"/>
    <property type="project" value="UniProtKB-UniRule"/>
</dbReference>
<dbReference type="Gene3D" id="3.40.50.1440">
    <property type="entry name" value="Tubulin/FtsZ, GTPase domain"/>
    <property type="match status" value="1"/>
</dbReference>
<comment type="similarity">
    <text evidence="1 4">Belongs to the FtsZ family.</text>
</comment>
<evidence type="ECO:0000256" key="3">
    <source>
        <dbReference type="ARBA" id="ARBA00023134"/>
    </source>
</evidence>
<keyword evidence="4" id="KW-0963">Cytoplasm</keyword>
<protein>
    <recommendedName>
        <fullName evidence="4 5">Cell division protein FtsZ</fullName>
    </recommendedName>
</protein>
<evidence type="ECO:0000256" key="1">
    <source>
        <dbReference type="ARBA" id="ARBA00009690"/>
    </source>
</evidence>
<organism evidence="9 10">
    <name type="scientific">Candidatus Daviesbacteria bacterium GW2011_GWA2_38_24</name>
    <dbReference type="NCBI Taxonomy" id="1618422"/>
    <lineage>
        <taxon>Bacteria</taxon>
        <taxon>Candidatus Daviesiibacteriota</taxon>
    </lineage>
</organism>
<dbReference type="PATRIC" id="fig|1618422.5.peg.82"/>
<keyword evidence="4 9" id="KW-0132">Cell division</keyword>
<dbReference type="GO" id="GO:0051258">
    <property type="term" value="P:protein polymerization"/>
    <property type="evidence" value="ECO:0007669"/>
    <property type="project" value="UniProtKB-UniRule"/>
</dbReference>
<dbReference type="Pfam" id="PF00091">
    <property type="entry name" value="Tubulin"/>
    <property type="match status" value="1"/>
</dbReference>
<dbReference type="PRINTS" id="PR00423">
    <property type="entry name" value="CELLDVISFTSZ"/>
</dbReference>
<feature type="domain" description="Tubulin/FtsZ GTPase" evidence="7">
    <location>
        <begin position="12"/>
        <end position="205"/>
    </location>
</feature>
<evidence type="ECO:0000256" key="5">
    <source>
        <dbReference type="NCBIfam" id="TIGR00065"/>
    </source>
</evidence>
<dbReference type="SUPFAM" id="SSF52490">
    <property type="entry name" value="Tubulin nucleotide-binding domain-like"/>
    <property type="match status" value="1"/>
</dbReference>
<dbReference type="PANTHER" id="PTHR30314">
    <property type="entry name" value="CELL DIVISION PROTEIN FTSZ-RELATED"/>
    <property type="match status" value="1"/>
</dbReference>
<dbReference type="InterPro" id="IPR045061">
    <property type="entry name" value="FtsZ/CetZ"/>
</dbReference>
<dbReference type="PROSITE" id="PS01134">
    <property type="entry name" value="FTSZ_1"/>
    <property type="match status" value="1"/>
</dbReference>
<accession>A0A0G0JK11</accession>
<keyword evidence="4" id="KW-0131">Cell cycle</keyword>
<feature type="compositionally biased region" description="Basic and acidic residues" evidence="6">
    <location>
        <begin position="363"/>
        <end position="388"/>
    </location>
</feature>
<dbReference type="InterPro" id="IPR024757">
    <property type="entry name" value="FtsZ_C"/>
</dbReference>
<dbReference type="Gene3D" id="3.30.1330.20">
    <property type="entry name" value="Tubulin/FtsZ, C-terminal domain"/>
    <property type="match status" value="1"/>
</dbReference>
<proteinExistence type="inferred from homology"/>
<dbReference type="AlphaFoldDB" id="A0A0G0JK11"/>
<dbReference type="GO" id="GO:0032153">
    <property type="term" value="C:cell division site"/>
    <property type="evidence" value="ECO:0007669"/>
    <property type="project" value="UniProtKB-UniRule"/>
</dbReference>
<dbReference type="InterPro" id="IPR003008">
    <property type="entry name" value="Tubulin_FtsZ_GTPase"/>
</dbReference>
<evidence type="ECO:0000256" key="4">
    <source>
        <dbReference type="HAMAP-Rule" id="MF_00909"/>
    </source>
</evidence>
<feature type="binding site" evidence="4">
    <location>
        <begin position="20"/>
        <end position="24"/>
    </location>
    <ligand>
        <name>GTP</name>
        <dbReference type="ChEBI" id="CHEBI:37565"/>
    </ligand>
</feature>
<dbReference type="Pfam" id="PF12327">
    <property type="entry name" value="FtsZ_C"/>
    <property type="match status" value="1"/>
</dbReference>
<dbReference type="InterPro" id="IPR000158">
    <property type="entry name" value="Cell_div_FtsZ"/>
</dbReference>
<dbReference type="InterPro" id="IPR037103">
    <property type="entry name" value="Tubulin/FtsZ-like_C"/>
</dbReference>
<feature type="binding site" evidence="4">
    <location>
        <position position="187"/>
    </location>
    <ligand>
        <name>GTP</name>
        <dbReference type="ChEBI" id="CHEBI:37565"/>
    </ligand>
</feature>
<dbReference type="Proteomes" id="UP000034235">
    <property type="component" value="Unassembled WGS sequence"/>
</dbReference>
<evidence type="ECO:0000256" key="2">
    <source>
        <dbReference type="ARBA" id="ARBA00022741"/>
    </source>
</evidence>
<name>A0A0G0JK11_9BACT</name>
<keyword evidence="2 4" id="KW-0547">Nucleotide-binding</keyword>
<dbReference type="SMART" id="SM00864">
    <property type="entry name" value="Tubulin"/>
    <property type="match status" value="1"/>
</dbReference>
<evidence type="ECO:0000259" key="8">
    <source>
        <dbReference type="SMART" id="SM00865"/>
    </source>
</evidence>
<dbReference type="SUPFAM" id="SSF55307">
    <property type="entry name" value="Tubulin C-terminal domain-like"/>
    <property type="match status" value="1"/>
</dbReference>
<sequence>MLIKPDIQRIAKIKVVGLGGGGSNALNSMISLQQIQGVEFVCINTDAQALMPNQSPTKVQIGENLTRGLGSGGDPEVGRMAAEESTQKLQDVMQDADMVFLTAGMGGGTGTGSIPIAASIAKQSGALTVAVVTKPFAFEGSRRMVQAEEGVEKLKDKVDALIVIPNQRLLEVVDKNMTLQEAFKMADSVLGQGVQGISDLITMPGLINVDFADVKSIMSSAGSALMGIGQASGENRAVTAARMAVASPLLEVSIEGAKGVLFNIVGGPDMSMTEVSEAAAIISQAAEADANIIFGATIKDDMVDTIKISVIATGFDESRGRFREYAGLGTSAPAPSYQPPQQSSYNPPPQSYNGFSNLANSARRQEEQRQTSHQEERREDPHEHKKDFDPEEDDDDLEIPAFLRQNR</sequence>
<dbReference type="FunFam" id="3.40.50.1440:FF:000001">
    <property type="entry name" value="Cell division protein FtsZ"/>
    <property type="match status" value="1"/>
</dbReference>